<dbReference type="PANTHER" id="PTHR43415">
    <property type="entry name" value="SPERMIDINE N(1)-ACETYLTRANSFERASE"/>
    <property type="match status" value="1"/>
</dbReference>
<protein>
    <submittedName>
        <fullName evidence="2">Acetyltransferase</fullName>
    </submittedName>
</protein>
<gene>
    <name evidence="2" type="ORF">UT28_C0001G0703</name>
</gene>
<evidence type="ECO:0000313" key="3">
    <source>
        <dbReference type="Proteomes" id="UP000035648"/>
    </source>
</evidence>
<dbReference type="InterPro" id="IPR016181">
    <property type="entry name" value="Acyl_CoA_acyltransferase"/>
</dbReference>
<keyword evidence="2" id="KW-0808">Transferase</keyword>
<dbReference type="PROSITE" id="PS51186">
    <property type="entry name" value="GNAT"/>
    <property type="match status" value="1"/>
</dbReference>
<dbReference type="Gene3D" id="3.40.630.30">
    <property type="match status" value="1"/>
</dbReference>
<dbReference type="STRING" id="1618337.UT28_C0001G0703"/>
<dbReference type="Pfam" id="PF00583">
    <property type="entry name" value="Acetyltransf_1"/>
    <property type="match status" value="1"/>
</dbReference>
<sequence length="180" mass="20789">MQKFDTFLLKNGREVDIVFPSMEYLKAVTDFVNKLSKEDTYLSFAGEEYSLEHERAWLENILNEIKFKKNYIIWAVVDGRIIGGCDIKVGRKREEHVGTIGLMVDSNFRGQGLGEYLIRKILKIAKEAGLQIAKLDVFSDNVPAVSLYKKVGFVEYGRLPDGFFRKEKFSDKVEMYKNLK</sequence>
<dbReference type="InterPro" id="IPR000182">
    <property type="entry name" value="GNAT_dom"/>
</dbReference>
<name>A0A0G4B4F4_9BACT</name>
<dbReference type="EMBL" id="CP011213">
    <property type="protein sequence ID" value="AKM82495.1"/>
    <property type="molecule type" value="Genomic_DNA"/>
</dbReference>
<dbReference type="PANTHER" id="PTHR43415:SF3">
    <property type="entry name" value="GNAT-FAMILY ACETYLTRANSFERASE"/>
    <property type="match status" value="1"/>
</dbReference>
<proteinExistence type="predicted"/>
<dbReference type="Proteomes" id="UP000035648">
    <property type="component" value="Chromosome"/>
</dbReference>
<evidence type="ECO:0000313" key="2">
    <source>
        <dbReference type="EMBL" id="AKM82495.1"/>
    </source>
</evidence>
<organism evidence="2 3">
    <name type="scientific">Berkelbacteria bacterium GW2011_GWE1_39_12</name>
    <dbReference type="NCBI Taxonomy" id="1618337"/>
    <lineage>
        <taxon>Bacteria</taxon>
        <taxon>Candidatus Berkelbacteria</taxon>
    </lineage>
</organism>
<dbReference type="AlphaFoldDB" id="A0A0G4B4F4"/>
<dbReference type="CDD" id="cd04301">
    <property type="entry name" value="NAT_SF"/>
    <property type="match status" value="1"/>
</dbReference>
<evidence type="ECO:0000259" key="1">
    <source>
        <dbReference type="PROSITE" id="PS51186"/>
    </source>
</evidence>
<accession>A0A0G4B4F4</accession>
<reference evidence="2 3" key="1">
    <citation type="journal article" date="2015" name="Nature">
        <title>rRNA introns, odd ribosomes, and small enigmatic genomes across a large radiation of phyla.</title>
        <authorList>
            <person name="Brown C.T."/>
            <person name="Hug L.A."/>
            <person name="Thomas B.C."/>
            <person name="Sharon I."/>
            <person name="Castelle C.J."/>
            <person name="Singh A."/>
            <person name="Wilkins M.J."/>
            <person name="Williams K.H."/>
            <person name="Banfield J.F."/>
        </authorList>
    </citation>
    <scope>NUCLEOTIDE SEQUENCE [LARGE SCALE GENOMIC DNA]</scope>
</reference>
<dbReference type="GO" id="GO:0016747">
    <property type="term" value="F:acyltransferase activity, transferring groups other than amino-acyl groups"/>
    <property type="evidence" value="ECO:0007669"/>
    <property type="project" value="InterPro"/>
</dbReference>
<dbReference type="SUPFAM" id="SSF55729">
    <property type="entry name" value="Acyl-CoA N-acyltransferases (Nat)"/>
    <property type="match status" value="1"/>
</dbReference>
<feature type="domain" description="N-acetyltransferase" evidence="1">
    <location>
        <begin position="15"/>
        <end position="180"/>
    </location>
</feature>
<dbReference type="KEGG" id="bbgw:UT28_C0001G0703"/>